<dbReference type="OrthoDB" id="7902892at2759"/>
<name>A0A4Y2G740_ARAVE</name>
<evidence type="ECO:0000313" key="3">
    <source>
        <dbReference type="Proteomes" id="UP000499080"/>
    </source>
</evidence>
<dbReference type="EMBL" id="BGPR01001220">
    <property type="protein sequence ID" value="GBM48586.1"/>
    <property type="molecule type" value="Genomic_DNA"/>
</dbReference>
<keyword evidence="3" id="KW-1185">Reference proteome</keyword>
<proteinExistence type="predicted"/>
<evidence type="ECO:0000259" key="1">
    <source>
        <dbReference type="Pfam" id="PF16087"/>
    </source>
</evidence>
<sequence length="94" mass="10926">MEPHVYSPEAAINYKASQGFTMKRGHGSIFKQRILRDVLLYSECDHKAKSAARLYRERFPEGHHPSCRTIRIAVTRLRRRAVRLVDPQPADHTK</sequence>
<dbReference type="InterPro" id="IPR032135">
    <property type="entry name" value="DUF4817"/>
</dbReference>
<protein>
    <recommendedName>
        <fullName evidence="1">DUF4817 domain-containing protein</fullName>
    </recommendedName>
</protein>
<gene>
    <name evidence="2" type="ORF">AVEN_99019_1</name>
</gene>
<comment type="caution">
    <text evidence="2">The sequence shown here is derived from an EMBL/GenBank/DDBJ whole genome shotgun (WGS) entry which is preliminary data.</text>
</comment>
<reference evidence="2 3" key="1">
    <citation type="journal article" date="2019" name="Sci. Rep.">
        <title>Orb-weaving spider Araneus ventricosus genome elucidates the spidroin gene catalogue.</title>
        <authorList>
            <person name="Kono N."/>
            <person name="Nakamura H."/>
            <person name="Ohtoshi R."/>
            <person name="Moran D.A.P."/>
            <person name="Shinohara A."/>
            <person name="Yoshida Y."/>
            <person name="Fujiwara M."/>
            <person name="Mori M."/>
            <person name="Tomita M."/>
            <person name="Arakawa K."/>
        </authorList>
    </citation>
    <scope>NUCLEOTIDE SEQUENCE [LARGE SCALE GENOMIC DNA]</scope>
</reference>
<evidence type="ECO:0000313" key="2">
    <source>
        <dbReference type="EMBL" id="GBM48586.1"/>
    </source>
</evidence>
<accession>A0A4Y2G740</accession>
<dbReference type="AlphaFoldDB" id="A0A4Y2G740"/>
<dbReference type="Pfam" id="PF16087">
    <property type="entry name" value="DUF4817"/>
    <property type="match status" value="1"/>
</dbReference>
<feature type="domain" description="DUF4817" evidence="1">
    <location>
        <begin position="38"/>
        <end position="78"/>
    </location>
</feature>
<dbReference type="Proteomes" id="UP000499080">
    <property type="component" value="Unassembled WGS sequence"/>
</dbReference>
<organism evidence="2 3">
    <name type="scientific">Araneus ventricosus</name>
    <name type="common">Orbweaver spider</name>
    <name type="synonym">Epeira ventricosa</name>
    <dbReference type="NCBI Taxonomy" id="182803"/>
    <lineage>
        <taxon>Eukaryota</taxon>
        <taxon>Metazoa</taxon>
        <taxon>Ecdysozoa</taxon>
        <taxon>Arthropoda</taxon>
        <taxon>Chelicerata</taxon>
        <taxon>Arachnida</taxon>
        <taxon>Araneae</taxon>
        <taxon>Araneomorphae</taxon>
        <taxon>Entelegynae</taxon>
        <taxon>Araneoidea</taxon>
        <taxon>Araneidae</taxon>
        <taxon>Araneus</taxon>
    </lineage>
</organism>